<dbReference type="SMART" id="SM00042">
    <property type="entry name" value="CUB"/>
    <property type="match status" value="1"/>
</dbReference>
<dbReference type="InterPro" id="IPR000859">
    <property type="entry name" value="CUB_dom"/>
</dbReference>
<keyword evidence="6" id="KW-1185">Reference proteome</keyword>
<dbReference type="GO" id="GO:0004252">
    <property type="term" value="F:serine-type endopeptidase activity"/>
    <property type="evidence" value="ECO:0007669"/>
    <property type="project" value="TreeGrafter"/>
</dbReference>
<dbReference type="PANTHER" id="PTHR24255:SF31">
    <property type="entry name" value="CUBILIN-LIKE PROTEIN"/>
    <property type="match status" value="1"/>
</dbReference>
<dbReference type="Gene3D" id="2.60.120.290">
    <property type="entry name" value="Spermadhesin, CUB domain"/>
    <property type="match status" value="2"/>
</dbReference>
<evidence type="ECO:0000256" key="3">
    <source>
        <dbReference type="SAM" id="Phobius"/>
    </source>
</evidence>
<dbReference type="Proteomes" id="UP000593567">
    <property type="component" value="Unassembled WGS sequence"/>
</dbReference>
<dbReference type="AlphaFoldDB" id="A0A7J7KJ13"/>
<evidence type="ECO:0000256" key="2">
    <source>
        <dbReference type="PROSITE-ProRule" id="PRU00059"/>
    </source>
</evidence>
<keyword evidence="3" id="KW-0812">Transmembrane</keyword>
<dbReference type="InterPro" id="IPR035914">
    <property type="entry name" value="Sperma_CUB_dom_sf"/>
</dbReference>
<sequence>MKDSIGRFSCNFNGVSVRTSNGSVLCQGINCLNSAGYDITNYTTLTVKRTSCVFSWYIQAFSESIVQDICSLSESSLTLPQGQISSPGYRQGYTGTVDCSVYIKGFEAVSITIMHYKLKKKLCSDENICNCGDRLVINGTAKCGSYTKPANRTYIGADIPVTVSLVTNSLKLGSGAGFYLTYQGYSGAVDICSLLNNQELSVPILIKSPNFPNHYANNMNCQAKINFSKAVSVRIQIITMSMEDYGFNQQCIYDYLSIGDVRYCGRKDGYIIEQEVKTILLSFKSDRNKTSSGFYLSIEHVQPPQQPNIDRILTNITEVLALTGSTTIPTVLHTTTLIVPEPHTSSFTKAFPKLIDSKVSQEKEEEIVDYKKNSDLIVTVNKSIHHTETLSNYSLHDNAGSTTANQCPVPWYFWICSLIAVLVAVTITITVFLIKLKKLKVAISSQSYSDTESSRDGLTNPVYYSHSHHNHRNGTVPYNGTLPSHGTIPPHGESIYYTSNEFPPWGSRIVNKNSAQTTV</sequence>
<dbReference type="CDD" id="cd00041">
    <property type="entry name" value="CUB"/>
    <property type="match status" value="1"/>
</dbReference>
<dbReference type="Pfam" id="PF00431">
    <property type="entry name" value="CUB"/>
    <property type="match status" value="1"/>
</dbReference>
<protein>
    <submittedName>
        <fullName evidence="5">CDCP2</fullName>
    </submittedName>
</protein>
<dbReference type="PANTHER" id="PTHR24255">
    <property type="entry name" value="COMPLEMENT COMPONENT 1, S SUBCOMPONENT-RELATED"/>
    <property type="match status" value="1"/>
</dbReference>
<accession>A0A7J7KJ13</accession>
<name>A0A7J7KJ13_BUGNE</name>
<evidence type="ECO:0000259" key="4">
    <source>
        <dbReference type="PROSITE" id="PS01180"/>
    </source>
</evidence>
<dbReference type="PROSITE" id="PS01180">
    <property type="entry name" value="CUB"/>
    <property type="match status" value="1"/>
</dbReference>
<comment type="caution">
    <text evidence="5">The sequence shown here is derived from an EMBL/GenBank/DDBJ whole genome shotgun (WGS) entry which is preliminary data.</text>
</comment>
<dbReference type="SUPFAM" id="SSF49854">
    <property type="entry name" value="Spermadhesin, CUB domain"/>
    <property type="match status" value="2"/>
</dbReference>
<dbReference type="EMBL" id="VXIV02000447">
    <property type="protein sequence ID" value="KAF6038223.1"/>
    <property type="molecule type" value="Genomic_DNA"/>
</dbReference>
<keyword evidence="1" id="KW-1015">Disulfide bond</keyword>
<reference evidence="5" key="1">
    <citation type="submission" date="2020-06" db="EMBL/GenBank/DDBJ databases">
        <title>Draft genome of Bugula neritina, a colonial animal packing powerful symbionts and potential medicines.</title>
        <authorList>
            <person name="Rayko M."/>
        </authorList>
    </citation>
    <scope>NUCLEOTIDE SEQUENCE [LARGE SCALE GENOMIC DNA]</scope>
    <source>
        <strain evidence="5">Kwan_BN1</strain>
    </source>
</reference>
<keyword evidence="3" id="KW-0472">Membrane</keyword>
<organism evidence="5 6">
    <name type="scientific">Bugula neritina</name>
    <name type="common">Brown bryozoan</name>
    <name type="synonym">Sertularia neritina</name>
    <dbReference type="NCBI Taxonomy" id="10212"/>
    <lineage>
        <taxon>Eukaryota</taxon>
        <taxon>Metazoa</taxon>
        <taxon>Spiralia</taxon>
        <taxon>Lophotrochozoa</taxon>
        <taxon>Bryozoa</taxon>
        <taxon>Gymnolaemata</taxon>
        <taxon>Cheilostomatida</taxon>
        <taxon>Flustrina</taxon>
        <taxon>Buguloidea</taxon>
        <taxon>Bugulidae</taxon>
        <taxon>Bugula</taxon>
    </lineage>
</organism>
<proteinExistence type="predicted"/>
<feature type="transmembrane region" description="Helical" evidence="3">
    <location>
        <begin position="411"/>
        <end position="434"/>
    </location>
</feature>
<comment type="caution">
    <text evidence="2">Lacks conserved residue(s) required for the propagation of feature annotation.</text>
</comment>
<feature type="domain" description="CUB" evidence="4">
    <location>
        <begin position="192"/>
        <end position="301"/>
    </location>
</feature>
<dbReference type="GO" id="GO:0005615">
    <property type="term" value="C:extracellular space"/>
    <property type="evidence" value="ECO:0007669"/>
    <property type="project" value="TreeGrafter"/>
</dbReference>
<gene>
    <name evidence="5" type="ORF">EB796_003464</name>
</gene>
<evidence type="ECO:0000313" key="5">
    <source>
        <dbReference type="EMBL" id="KAF6038223.1"/>
    </source>
</evidence>
<dbReference type="OrthoDB" id="6161335at2759"/>
<evidence type="ECO:0000313" key="6">
    <source>
        <dbReference type="Proteomes" id="UP000593567"/>
    </source>
</evidence>
<keyword evidence="3" id="KW-1133">Transmembrane helix</keyword>
<evidence type="ECO:0000256" key="1">
    <source>
        <dbReference type="ARBA" id="ARBA00023157"/>
    </source>
</evidence>